<dbReference type="AlphaFoldDB" id="B1ZTQ5"/>
<dbReference type="RefSeq" id="WP_012374379.1">
    <property type="nucleotide sequence ID" value="NC_010571.1"/>
</dbReference>
<dbReference type="EMBL" id="CP001032">
    <property type="protein sequence ID" value="ACB74841.1"/>
    <property type="molecule type" value="Genomic_DNA"/>
</dbReference>
<reference evidence="1 2" key="1">
    <citation type="journal article" date="2011" name="J. Bacteriol.">
        <title>Genome sequence of the verrucomicrobium Opitutus terrae PB90-1, an abundant inhabitant of rice paddy soil ecosystems.</title>
        <authorList>
            <person name="van Passel M.W."/>
            <person name="Kant R."/>
            <person name="Palva A."/>
            <person name="Copeland A."/>
            <person name="Lucas S."/>
            <person name="Lapidus A."/>
            <person name="Glavina del Rio T."/>
            <person name="Pitluck S."/>
            <person name="Goltsman E."/>
            <person name="Clum A."/>
            <person name="Sun H."/>
            <person name="Schmutz J."/>
            <person name="Larimer F.W."/>
            <person name="Land M.L."/>
            <person name="Hauser L."/>
            <person name="Kyrpides N."/>
            <person name="Mikhailova N."/>
            <person name="Richardson P.P."/>
            <person name="Janssen P.H."/>
            <person name="de Vos W.M."/>
            <person name="Smidt H."/>
        </authorList>
    </citation>
    <scope>NUCLEOTIDE SEQUENCE [LARGE SCALE GENOMIC DNA]</scope>
    <source>
        <strain evidence="2">DSM 11246 / JCM 15787 / PB90-1</strain>
    </source>
</reference>
<dbReference type="Proteomes" id="UP000007013">
    <property type="component" value="Chromosome"/>
</dbReference>
<sequence>MKNFWLSVLMVVAVGAVSFAAFYALNDAPEIRRAAREHDAMAWLRVEFKLDETQFAAIKRLHDDYGKVCEQHCNAILRARRQKAPPAEIAALEQVCVGSMTEHFRQVAALMPAGQGERYLAIVLPRVSDYSHQGAPNLQVQP</sequence>
<keyword evidence="2" id="KW-1185">Reference proteome</keyword>
<evidence type="ECO:0000313" key="1">
    <source>
        <dbReference type="EMBL" id="ACB74841.1"/>
    </source>
</evidence>
<organism evidence="1 2">
    <name type="scientific">Opitutus terrae (strain DSM 11246 / JCM 15787 / PB90-1)</name>
    <dbReference type="NCBI Taxonomy" id="452637"/>
    <lineage>
        <taxon>Bacteria</taxon>
        <taxon>Pseudomonadati</taxon>
        <taxon>Verrucomicrobiota</taxon>
        <taxon>Opitutia</taxon>
        <taxon>Opitutales</taxon>
        <taxon>Opitutaceae</taxon>
        <taxon>Opitutus</taxon>
    </lineage>
</organism>
<dbReference type="HOGENOM" id="CLU_1843107_0_0_0"/>
<dbReference type="STRING" id="452637.Oter_1557"/>
<accession>B1ZTQ5</accession>
<proteinExistence type="predicted"/>
<dbReference type="eggNOG" id="ENOG5032GSM">
    <property type="taxonomic scope" value="Bacteria"/>
</dbReference>
<dbReference type="KEGG" id="ote:Oter_1557"/>
<gene>
    <name evidence="1" type="ordered locus">Oter_1557</name>
</gene>
<evidence type="ECO:0000313" key="2">
    <source>
        <dbReference type="Proteomes" id="UP000007013"/>
    </source>
</evidence>
<protein>
    <submittedName>
        <fullName evidence="1">Uncharacterized protein</fullName>
    </submittedName>
</protein>
<name>B1ZTQ5_OPITP</name>